<feature type="compositionally biased region" description="Low complexity" evidence="1">
    <location>
        <begin position="254"/>
        <end position="263"/>
    </location>
</feature>
<dbReference type="Pfam" id="PF07676">
    <property type="entry name" value="PD40"/>
    <property type="match status" value="3"/>
</dbReference>
<evidence type="ECO:0000313" key="3">
    <source>
        <dbReference type="Proteomes" id="UP000783871"/>
    </source>
</evidence>
<dbReference type="EMBL" id="JAATEO010000001">
    <property type="protein sequence ID" value="NJP30690.1"/>
    <property type="molecule type" value="Genomic_DNA"/>
</dbReference>
<dbReference type="PANTHER" id="PTHR30032">
    <property type="entry name" value="N-ACETYLMURAMOYL-L-ALANINE AMIDASE-RELATED"/>
    <property type="match status" value="1"/>
</dbReference>
<dbReference type="InterPro" id="IPR011042">
    <property type="entry name" value="6-blade_b-propeller_TolB-like"/>
</dbReference>
<sequence length="651" mass="67234">MSAPAAQASLAGSGSVLTTTNSGSTVMQVYGDASRTQIANIEKMRDAAWSPDGSRFAYIGPDVDGGGITSMRFNAEAPDWYIALPNESVTRRGLSWRGGGSSVVWGEQRKDPGSKWVIRGAASSSGWEPGQLTPNDGMHYQNPDGGPSGKVVFQRMADNGSGSPTGTPAVVLYDPAKPADQRITVVDADGSNPSISPDGTKVAFVRGGQIIVSDLAGENEVVVADNASANDHPTWSPNGATIAFTRGATVSSAPSNGSAAANPTKVSDTVGVPAYQPRNKDRVVRLSGQNRYTTAIAVAQSHWATHTDSADKRERANTVVLSRSDMFADALSGSALAAVKGGPLLLTPPNGLDARTAAEMQRVLAPGGTVYLLGSEGALAAAVADQAAALGYTVKRLAGPDRYATSVEIAKEIDPTPDLVLLATGTNFPDALAAGAAAGSYQGEGVPTAVVLLTKDTVITPATKAFLDTLPQSERTLFGVGRYAAAAGLAYDPTTVEVWGENRYETALYTAWTFFGGQRYAGVATGYDWPDALAGGALMGRLNGPLLITPGTGANLAFETQLLLDEASGSIHTGLVFGSAAVVTDAQRSQIGTWIAGPLGSSLLSNTTDVIGERSQTTTLRTQAVSGEGDMRTVEQAVAAAKQARERLAGR</sequence>
<dbReference type="InterPro" id="IPR007253">
    <property type="entry name" value="Cell_wall-bd_2"/>
</dbReference>
<dbReference type="PANTHER" id="PTHR30032:SF8">
    <property type="entry name" value="GERMINATION-SPECIFIC N-ACETYLMURAMOYL-L-ALANINE AMIDASE"/>
    <property type="match status" value="1"/>
</dbReference>
<dbReference type="InterPro" id="IPR051922">
    <property type="entry name" value="Bact_Sporulation_Assoc"/>
</dbReference>
<accession>A0ABX0Z3L2</accession>
<dbReference type="Gene3D" id="3.40.50.12090">
    <property type="match status" value="1"/>
</dbReference>
<protein>
    <submittedName>
        <fullName evidence="2">Cell wall-binding repeat-containing protein</fullName>
    </submittedName>
</protein>
<name>A0ABX0Z3L2_9ACTN</name>
<dbReference type="RefSeq" id="WP_167999107.1">
    <property type="nucleotide sequence ID" value="NZ_JAATEO010000001.1"/>
</dbReference>
<dbReference type="SUPFAM" id="SSF69304">
    <property type="entry name" value="Tricorn protease N-terminal domain"/>
    <property type="match status" value="1"/>
</dbReference>
<evidence type="ECO:0000256" key="1">
    <source>
        <dbReference type="SAM" id="MobiDB-lite"/>
    </source>
</evidence>
<gene>
    <name evidence="2" type="ORF">HCJ94_01460</name>
</gene>
<feature type="region of interest" description="Disordered" evidence="1">
    <location>
        <begin position="123"/>
        <end position="149"/>
    </location>
</feature>
<dbReference type="InterPro" id="IPR011659">
    <property type="entry name" value="WD40"/>
</dbReference>
<feature type="region of interest" description="Disordered" evidence="1">
    <location>
        <begin position="254"/>
        <end position="273"/>
    </location>
</feature>
<dbReference type="Proteomes" id="UP000783871">
    <property type="component" value="Unassembled WGS sequence"/>
</dbReference>
<organism evidence="2 3">
    <name type="scientific">Micromonospora thermarum</name>
    <dbReference type="NCBI Taxonomy" id="2720024"/>
    <lineage>
        <taxon>Bacteria</taxon>
        <taxon>Bacillati</taxon>
        <taxon>Actinomycetota</taxon>
        <taxon>Actinomycetes</taxon>
        <taxon>Micromonosporales</taxon>
        <taxon>Micromonosporaceae</taxon>
        <taxon>Micromonospora</taxon>
    </lineage>
</organism>
<dbReference type="Pfam" id="PF04122">
    <property type="entry name" value="CW_binding_2"/>
    <property type="match status" value="3"/>
</dbReference>
<comment type="caution">
    <text evidence="2">The sequence shown here is derived from an EMBL/GenBank/DDBJ whole genome shotgun (WGS) entry which is preliminary data.</text>
</comment>
<dbReference type="Gene3D" id="2.120.10.30">
    <property type="entry name" value="TolB, C-terminal domain"/>
    <property type="match status" value="1"/>
</dbReference>
<reference evidence="2 3" key="1">
    <citation type="submission" date="2020-03" db="EMBL/GenBank/DDBJ databases">
        <title>WGS of actinomycetes isolated from Thailand.</title>
        <authorList>
            <person name="Thawai C."/>
        </authorList>
    </citation>
    <scope>NUCLEOTIDE SEQUENCE [LARGE SCALE GENOMIC DNA]</scope>
    <source>
        <strain evidence="2 3">HSS6-12</strain>
    </source>
</reference>
<evidence type="ECO:0000313" key="2">
    <source>
        <dbReference type="EMBL" id="NJP30690.1"/>
    </source>
</evidence>
<proteinExistence type="predicted"/>
<keyword evidence="3" id="KW-1185">Reference proteome</keyword>